<dbReference type="OrthoDB" id="5810830at2759"/>
<gene>
    <name evidence="1" type="ORF">EVEC_LOCUS9171</name>
</gene>
<evidence type="ECO:0000313" key="2">
    <source>
        <dbReference type="Proteomes" id="UP000274131"/>
    </source>
</evidence>
<sequence>MSERMPRYLIPFALRTSGLNGLEQGSDCSPVIQIAYTIIDVQNITKEFPLQQIDVQSLGLQQSLHKIETFVPESSVLVTNGINAIRQVLHPQALRLSLKLSPFFCSYVNIARQTSLATNLNRGEIAILDQELAAIKNAIRCSHKG</sequence>
<evidence type="ECO:0000313" key="1">
    <source>
        <dbReference type="EMBL" id="VDD94420.1"/>
    </source>
</evidence>
<proteinExistence type="predicted"/>
<dbReference type="WBParaSite" id="EVEC_0000977401-mRNA-1">
    <property type="protein sequence ID" value="EVEC_0000977401-mRNA-1"/>
    <property type="gene ID" value="EVEC_0000977401"/>
</dbReference>
<evidence type="ECO:0000313" key="3">
    <source>
        <dbReference type="WBParaSite" id="EVEC_0000977401-mRNA-1"/>
    </source>
</evidence>
<reference evidence="3" key="1">
    <citation type="submission" date="2017-02" db="UniProtKB">
        <authorList>
            <consortium name="WormBaseParasite"/>
        </authorList>
    </citation>
    <scope>IDENTIFICATION</scope>
</reference>
<accession>A0A0N4VG78</accession>
<dbReference type="STRING" id="51028.A0A0N4VG78"/>
<reference evidence="1 2" key="2">
    <citation type="submission" date="2018-10" db="EMBL/GenBank/DDBJ databases">
        <authorList>
            <consortium name="Pathogen Informatics"/>
        </authorList>
    </citation>
    <scope>NUCLEOTIDE SEQUENCE [LARGE SCALE GENOMIC DNA]</scope>
</reference>
<dbReference type="AlphaFoldDB" id="A0A0N4VG78"/>
<keyword evidence="2" id="KW-1185">Reference proteome</keyword>
<name>A0A0N4VG78_ENTVE</name>
<dbReference type="Proteomes" id="UP000274131">
    <property type="component" value="Unassembled WGS sequence"/>
</dbReference>
<organism evidence="3">
    <name type="scientific">Enterobius vermicularis</name>
    <name type="common">Human pinworm</name>
    <dbReference type="NCBI Taxonomy" id="51028"/>
    <lineage>
        <taxon>Eukaryota</taxon>
        <taxon>Metazoa</taxon>
        <taxon>Ecdysozoa</taxon>
        <taxon>Nematoda</taxon>
        <taxon>Chromadorea</taxon>
        <taxon>Rhabditida</taxon>
        <taxon>Spirurina</taxon>
        <taxon>Oxyuridomorpha</taxon>
        <taxon>Oxyuroidea</taxon>
        <taxon>Oxyuridae</taxon>
        <taxon>Enterobius</taxon>
    </lineage>
</organism>
<protein>
    <submittedName>
        <fullName evidence="3">CRISPR-associated protein Cas1</fullName>
    </submittedName>
</protein>
<dbReference type="EMBL" id="UXUI01009859">
    <property type="protein sequence ID" value="VDD94420.1"/>
    <property type="molecule type" value="Genomic_DNA"/>
</dbReference>